<sequence>MRPEEQRWKAEPKQESSKWGERWAQPRLVGGLLLRPDYREEPGLVRDNGGVEQGKFGALFEWIEFGAFAGVDLGAGLADFQGSSGQANSGSYHPPWT</sequence>
<dbReference type="EMBL" id="QBIY01012605">
    <property type="protein sequence ID" value="RXN21986.1"/>
    <property type="molecule type" value="Genomic_DNA"/>
</dbReference>
<reference evidence="2 4" key="1">
    <citation type="submission" date="2018-03" db="EMBL/GenBank/DDBJ databases">
        <title>Draft genome sequence of Rohu Carp (Labeo rohita).</title>
        <authorList>
            <person name="Das P."/>
            <person name="Kushwaha B."/>
            <person name="Joshi C.G."/>
            <person name="Kumar D."/>
            <person name="Nagpure N.S."/>
            <person name="Sahoo L."/>
            <person name="Das S.P."/>
            <person name="Bit A."/>
            <person name="Patnaik S."/>
            <person name="Meher P.K."/>
            <person name="Jayasankar P."/>
            <person name="Koringa P.G."/>
            <person name="Patel N.V."/>
            <person name="Hinsu A.T."/>
            <person name="Kumar R."/>
            <person name="Pandey M."/>
            <person name="Agarwal S."/>
            <person name="Srivastava S."/>
            <person name="Singh M."/>
            <person name="Iquebal M.A."/>
            <person name="Jaiswal S."/>
            <person name="Angadi U.B."/>
            <person name="Kumar N."/>
            <person name="Raza M."/>
            <person name="Shah T.M."/>
            <person name="Rai A."/>
            <person name="Jena J.K."/>
        </authorList>
    </citation>
    <scope>NUCLEOTIDE SEQUENCE [LARGE SCALE GENOMIC DNA]</scope>
    <source>
        <strain evidence="2">DASCIFA01</strain>
        <tissue evidence="2">Testis</tissue>
    </source>
</reference>
<feature type="region of interest" description="Disordered" evidence="1">
    <location>
        <begin position="1"/>
        <end position="22"/>
    </location>
</feature>
<dbReference type="AlphaFoldDB" id="A0A498LIF9"/>
<proteinExistence type="predicted"/>
<comment type="caution">
    <text evidence="2">The sequence shown here is derived from an EMBL/GenBank/DDBJ whole genome shotgun (WGS) entry which is preliminary data.</text>
</comment>
<organism evidence="2 4">
    <name type="scientific">Labeo rohita</name>
    <name type="common">Indian major carp</name>
    <name type="synonym">Cyprinus rohita</name>
    <dbReference type="NCBI Taxonomy" id="84645"/>
    <lineage>
        <taxon>Eukaryota</taxon>
        <taxon>Metazoa</taxon>
        <taxon>Chordata</taxon>
        <taxon>Craniata</taxon>
        <taxon>Vertebrata</taxon>
        <taxon>Euteleostomi</taxon>
        <taxon>Actinopterygii</taxon>
        <taxon>Neopterygii</taxon>
        <taxon>Teleostei</taxon>
        <taxon>Ostariophysi</taxon>
        <taxon>Cypriniformes</taxon>
        <taxon>Cyprinidae</taxon>
        <taxon>Labeoninae</taxon>
        <taxon>Labeonini</taxon>
        <taxon>Labeo</taxon>
    </lineage>
</organism>
<evidence type="ECO:0000313" key="3">
    <source>
        <dbReference type="EMBL" id="RXN21986.1"/>
    </source>
</evidence>
<name>A0A498LIF9_LABRO</name>
<accession>A0A498LIF9</accession>
<keyword evidence="4" id="KW-1185">Reference proteome</keyword>
<dbReference type="Proteomes" id="UP000290572">
    <property type="component" value="Unassembled WGS sequence"/>
</dbReference>
<evidence type="ECO:0000313" key="2">
    <source>
        <dbReference type="EMBL" id="RXN06806.1"/>
    </source>
</evidence>
<evidence type="ECO:0000256" key="1">
    <source>
        <dbReference type="SAM" id="MobiDB-lite"/>
    </source>
</evidence>
<evidence type="ECO:0000313" key="4">
    <source>
        <dbReference type="Proteomes" id="UP000290572"/>
    </source>
</evidence>
<dbReference type="EMBL" id="QBIY01013357">
    <property type="protein sequence ID" value="RXN06806.1"/>
    <property type="molecule type" value="Genomic_DNA"/>
</dbReference>
<protein>
    <submittedName>
        <fullName evidence="2">Uncharacterized protein</fullName>
    </submittedName>
</protein>
<feature type="compositionally biased region" description="Basic and acidic residues" evidence="1">
    <location>
        <begin position="1"/>
        <end position="21"/>
    </location>
</feature>
<gene>
    <name evidence="2" type="ORF">ROHU_012087</name>
    <name evidence="3" type="ORF">ROHU_023870</name>
</gene>